<dbReference type="PANTHER" id="PTHR33273">
    <property type="entry name" value="DOMAIN-CONTAINING PROTEIN, PUTATIVE-RELATED"/>
    <property type="match status" value="1"/>
</dbReference>
<evidence type="ECO:0000313" key="1">
    <source>
        <dbReference type="EMBL" id="RZC42324.1"/>
    </source>
</evidence>
<dbReference type="PANTHER" id="PTHR33273:SF2">
    <property type="entry name" value="ENDONUCLEASE_EXONUCLEASE_PHOSPHATASE DOMAIN-CONTAINING PROTEIN"/>
    <property type="match status" value="1"/>
</dbReference>
<accession>A0A482WB82</accession>
<keyword evidence="2" id="KW-1185">Reference proteome</keyword>
<dbReference type="EMBL" id="QDEB01009130">
    <property type="protein sequence ID" value="RZC42324.1"/>
    <property type="molecule type" value="Genomic_DNA"/>
</dbReference>
<feature type="non-terminal residue" evidence="1">
    <location>
        <position position="229"/>
    </location>
</feature>
<reference evidence="1 2" key="1">
    <citation type="submission" date="2017-03" db="EMBL/GenBank/DDBJ databases">
        <title>Genome of the blue death feigning beetle - Asbolus verrucosus.</title>
        <authorList>
            <person name="Rider S.D."/>
        </authorList>
    </citation>
    <scope>NUCLEOTIDE SEQUENCE [LARGE SCALE GENOMIC DNA]</scope>
    <source>
        <strain evidence="1">Butters</strain>
        <tissue evidence="1">Head and leg muscle</tissue>
    </source>
</reference>
<dbReference type="AlphaFoldDB" id="A0A482WB82"/>
<comment type="caution">
    <text evidence="1">The sequence shown here is derived from an EMBL/GenBank/DDBJ whole genome shotgun (WGS) entry which is preliminary data.</text>
</comment>
<protein>
    <recommendedName>
        <fullName evidence="3">Nucleic-acid-binding protein from transposon X-element</fullName>
    </recommendedName>
</protein>
<dbReference type="Proteomes" id="UP000292052">
    <property type="component" value="Unassembled WGS sequence"/>
</dbReference>
<sequence>MPPPIIVHGFFDNYAQAVGKIQKEIGNNFTVKFTKNNTNIFCKSKEQWTKVNKLLNEQQVEFHTYIPAEEKTHAFVLRGLDQRPTPKEIAEDLENNYNLLADKIYEMKGTARPLYLVVMDKNITIDKLEKHIRIVLYTKVQWERHQNNKLIVQCHRCQEWGHATSNCHANPKCLKCAGPHLTRECEHGHLNSPKCANCNGDHVANSTMCPIYIKKIEFINQLRQTKDTK</sequence>
<dbReference type="OrthoDB" id="6781223at2759"/>
<gene>
    <name evidence="1" type="ORF">BDFB_013312</name>
</gene>
<organism evidence="1 2">
    <name type="scientific">Asbolus verrucosus</name>
    <name type="common">Desert ironclad beetle</name>
    <dbReference type="NCBI Taxonomy" id="1661398"/>
    <lineage>
        <taxon>Eukaryota</taxon>
        <taxon>Metazoa</taxon>
        <taxon>Ecdysozoa</taxon>
        <taxon>Arthropoda</taxon>
        <taxon>Hexapoda</taxon>
        <taxon>Insecta</taxon>
        <taxon>Pterygota</taxon>
        <taxon>Neoptera</taxon>
        <taxon>Endopterygota</taxon>
        <taxon>Coleoptera</taxon>
        <taxon>Polyphaga</taxon>
        <taxon>Cucujiformia</taxon>
        <taxon>Tenebrionidae</taxon>
        <taxon>Pimeliinae</taxon>
        <taxon>Asbolus</taxon>
    </lineage>
</organism>
<evidence type="ECO:0008006" key="3">
    <source>
        <dbReference type="Google" id="ProtNLM"/>
    </source>
</evidence>
<proteinExistence type="predicted"/>
<name>A0A482WB82_ASBVE</name>
<evidence type="ECO:0000313" key="2">
    <source>
        <dbReference type="Proteomes" id="UP000292052"/>
    </source>
</evidence>